<evidence type="ECO:0000256" key="1">
    <source>
        <dbReference type="ARBA" id="ARBA00000085"/>
    </source>
</evidence>
<dbReference type="AlphaFoldDB" id="A0AAV2VK16"/>
<dbReference type="SUPFAM" id="SSF55874">
    <property type="entry name" value="ATPase domain of HSP90 chaperone/DNA topoisomerase II/histidine kinase"/>
    <property type="match status" value="1"/>
</dbReference>
<evidence type="ECO:0000259" key="4">
    <source>
        <dbReference type="PROSITE" id="PS50109"/>
    </source>
</evidence>
<dbReference type="InterPro" id="IPR000014">
    <property type="entry name" value="PAS"/>
</dbReference>
<dbReference type="PANTHER" id="PTHR43065">
    <property type="entry name" value="SENSOR HISTIDINE KINASE"/>
    <property type="match status" value="1"/>
</dbReference>
<dbReference type="PROSITE" id="PS50109">
    <property type="entry name" value="HIS_KIN"/>
    <property type="match status" value="1"/>
</dbReference>
<proteinExistence type="predicted"/>
<evidence type="ECO:0000256" key="2">
    <source>
        <dbReference type="ARBA" id="ARBA00012438"/>
    </source>
</evidence>
<evidence type="ECO:0000313" key="6">
    <source>
        <dbReference type="Proteomes" id="UP000018211"/>
    </source>
</evidence>
<dbReference type="SMART" id="SM00091">
    <property type="entry name" value="PAS"/>
    <property type="match status" value="2"/>
</dbReference>
<keyword evidence="5" id="KW-0808">Transferase</keyword>
<dbReference type="InterPro" id="IPR013656">
    <property type="entry name" value="PAS_4"/>
</dbReference>
<dbReference type="EC" id="2.7.13.3" evidence="2"/>
<sequence>MPLKATDSVDSSMSFSLLSSIFHSIPIMVAVLDNDLRYIVVSQQYLDFIRSTSDKVLNKTVKEALPLPVYANAAPLLERALAGESISFEIELPTETENKRFISIQYQPRLNAEGEQVGVLMSGIEITSLKKSEEEKRRVQHYLNTTFNSIGHGIAIVNDDKEMVSSNPPFERIVGERFSEIDTLLQDHPFGMIDCLCDLGWRRCPEFSQFVSGSASSEVFEPHSLLVKNNIFIGYKELELEGGGRCYVFTDVTEQIKDKQNLTQQMQYNATIVDNSPNLLCMIDRLEFTILMVNAQALDRIGKTEDEVINQYWFRVFAYGFWNLEEENQMIVNLPSDQVVVSTKDRNGEPMTIQWRFVELDDQSNRVLCFGDDVTQLSQAQQQLETLNHSLEEKVRERTQSLETANEELQFTLKKLQEAQQSLVEAEKMASLGGLVGGVAHEINTPLGISVTATSFLEENVDALSKGFETGNLSKALFSKTLTSLKQSTEILVTNLQRAEKLVCSFKEVAVDQTSQTAYQFNMREIIDKLLLSLSHEIRVAKVTVNLECASNIELESYPSSYIQIFTNLITNSIRHGFDQWDGERNIYIDIQTDMDNLYIVYRDTGKGVHESVREKIFEPFVTTKRGGGGSGLGANIIYNMVVQLLKGNVQCVAEENQGACFKIQVPLDLNIEEQDGMANAG</sequence>
<dbReference type="GO" id="GO:0004673">
    <property type="term" value="F:protein histidine kinase activity"/>
    <property type="evidence" value="ECO:0007669"/>
    <property type="project" value="UniProtKB-EC"/>
</dbReference>
<feature type="coiled-coil region" evidence="3">
    <location>
        <begin position="374"/>
        <end position="429"/>
    </location>
</feature>
<dbReference type="Pfam" id="PF13426">
    <property type="entry name" value="PAS_9"/>
    <property type="match status" value="1"/>
</dbReference>
<dbReference type="Pfam" id="PF02518">
    <property type="entry name" value="HATPase_c"/>
    <property type="match status" value="1"/>
</dbReference>
<dbReference type="SMART" id="SM00387">
    <property type="entry name" value="HATPase_c"/>
    <property type="match status" value="1"/>
</dbReference>
<name>A0AAV2VK16_9VIBR</name>
<dbReference type="PANTHER" id="PTHR43065:SF47">
    <property type="match status" value="1"/>
</dbReference>
<gene>
    <name evidence="5" type="ORF">VIBNISOn1_1350032</name>
</gene>
<evidence type="ECO:0000313" key="5">
    <source>
        <dbReference type="EMBL" id="CCO45068.1"/>
    </source>
</evidence>
<dbReference type="Proteomes" id="UP000018211">
    <property type="component" value="Unassembled WGS sequence"/>
</dbReference>
<comment type="caution">
    <text evidence="5">The sequence shown here is derived from an EMBL/GenBank/DDBJ whole genome shotgun (WGS) entry which is preliminary data.</text>
</comment>
<dbReference type="Gene3D" id="3.30.565.10">
    <property type="entry name" value="Histidine kinase-like ATPase, C-terminal domain"/>
    <property type="match status" value="1"/>
</dbReference>
<dbReference type="InterPro" id="IPR036890">
    <property type="entry name" value="HATPase_C_sf"/>
</dbReference>
<protein>
    <recommendedName>
        <fullName evidence="2">histidine kinase</fullName>
        <ecNumber evidence="2">2.7.13.3</ecNumber>
    </recommendedName>
</protein>
<evidence type="ECO:0000256" key="3">
    <source>
        <dbReference type="SAM" id="Coils"/>
    </source>
</evidence>
<dbReference type="EMBL" id="CAOF01000041">
    <property type="protein sequence ID" value="CCO45068.1"/>
    <property type="molecule type" value="Genomic_DNA"/>
</dbReference>
<accession>A0AAV2VK16</accession>
<dbReference type="InterPro" id="IPR005467">
    <property type="entry name" value="His_kinase_dom"/>
</dbReference>
<dbReference type="Gene3D" id="1.10.287.130">
    <property type="match status" value="1"/>
</dbReference>
<dbReference type="Gene3D" id="3.30.450.20">
    <property type="entry name" value="PAS domain"/>
    <property type="match status" value="2"/>
</dbReference>
<comment type="catalytic activity">
    <reaction evidence="1">
        <text>ATP + protein L-histidine = ADP + protein N-phospho-L-histidine.</text>
        <dbReference type="EC" id="2.7.13.3"/>
    </reaction>
</comment>
<keyword evidence="3" id="KW-0175">Coiled coil</keyword>
<dbReference type="NCBIfam" id="TIGR00229">
    <property type="entry name" value="sensory_box"/>
    <property type="match status" value="1"/>
</dbReference>
<organism evidence="5 6">
    <name type="scientific">Vibrio nigripulchritudo SOn1</name>
    <dbReference type="NCBI Taxonomy" id="1238450"/>
    <lineage>
        <taxon>Bacteria</taxon>
        <taxon>Pseudomonadati</taxon>
        <taxon>Pseudomonadota</taxon>
        <taxon>Gammaproteobacteria</taxon>
        <taxon>Vibrionales</taxon>
        <taxon>Vibrionaceae</taxon>
        <taxon>Vibrio</taxon>
    </lineage>
</organism>
<keyword evidence="5" id="KW-0418">Kinase</keyword>
<feature type="domain" description="Histidine kinase" evidence="4">
    <location>
        <begin position="438"/>
        <end position="670"/>
    </location>
</feature>
<reference evidence="5 6" key="1">
    <citation type="journal article" date="2013" name="ISME J.">
        <title>Comparative genomics of pathogenic lineages of Vibrio nigripulchritudo identifies virulence-associated traits.</title>
        <authorList>
            <person name="Goudenege D."/>
            <person name="Labreuche Y."/>
            <person name="Krin E."/>
            <person name="Ansquer D."/>
            <person name="Mangenot S."/>
            <person name="Calteau A."/>
            <person name="Medigue C."/>
            <person name="Mazel D."/>
            <person name="Polz M.F."/>
            <person name="Le Roux F."/>
        </authorList>
    </citation>
    <scope>NUCLEOTIDE SEQUENCE [LARGE SCALE GENOMIC DNA]</scope>
    <source>
        <strain evidence="5 6">SOn1</strain>
    </source>
</reference>
<dbReference type="Pfam" id="PF08448">
    <property type="entry name" value="PAS_4"/>
    <property type="match status" value="1"/>
</dbReference>
<dbReference type="InterPro" id="IPR035965">
    <property type="entry name" value="PAS-like_dom_sf"/>
</dbReference>
<dbReference type="SUPFAM" id="SSF55785">
    <property type="entry name" value="PYP-like sensor domain (PAS domain)"/>
    <property type="match status" value="3"/>
</dbReference>
<dbReference type="RefSeq" id="WP_022561020.1">
    <property type="nucleotide sequence ID" value="NZ_LK391965.1"/>
</dbReference>
<dbReference type="InterPro" id="IPR003594">
    <property type="entry name" value="HATPase_dom"/>
</dbReference>
<dbReference type="PRINTS" id="PR00344">
    <property type="entry name" value="BCTRLSENSOR"/>
</dbReference>
<dbReference type="InterPro" id="IPR004358">
    <property type="entry name" value="Sig_transdc_His_kin-like_C"/>
</dbReference>